<sequence length="412" mass="45581">MAFTTLPDHTNWTKRALHSLSQRSTLSATNPERRELLYEVLCAIQVEEESSRTLLQAFDIYEDYEQEEEGLLTPSASGPMSEVLNVPGEINSTPQKAVISSLPLPSTHPEHPFLSTPLRSKYFSRLSPSILRQLLRTPSPNVYTPDSSFEVPSSPTLNSLSTVPSLDFSDAQAQESLCTESQVTQTAGSTMDYYPLTPPLTARIPSTDAYETPVRMLHSPLHLSMASTPSLRVEGSGIDSVPDIRACLSSLTPSTTHDSRQSKRQRLVSFDADSSFDTPVSPATQLLPPIVSNLENRARAENFDVRKASFVSTLPSQESSTHGLEEVSLPVKARVLPSTPASPLIQNSQVMGNAKEQKSGRILQREFVELLESRAMEEEEEARELDALAKRLLKLASQRRRLVALMDRQSKH</sequence>
<gene>
    <name evidence="2" type="ORF">F5878DRAFT_687464</name>
</gene>
<organism evidence="2 3">
    <name type="scientific">Lentinula raphanica</name>
    <dbReference type="NCBI Taxonomy" id="153919"/>
    <lineage>
        <taxon>Eukaryota</taxon>
        <taxon>Fungi</taxon>
        <taxon>Dikarya</taxon>
        <taxon>Basidiomycota</taxon>
        <taxon>Agaricomycotina</taxon>
        <taxon>Agaricomycetes</taxon>
        <taxon>Agaricomycetidae</taxon>
        <taxon>Agaricales</taxon>
        <taxon>Marasmiineae</taxon>
        <taxon>Omphalotaceae</taxon>
        <taxon>Lentinula</taxon>
    </lineage>
</organism>
<evidence type="ECO:0000313" key="3">
    <source>
        <dbReference type="Proteomes" id="UP001163846"/>
    </source>
</evidence>
<feature type="coiled-coil region" evidence="1">
    <location>
        <begin position="368"/>
        <end position="395"/>
    </location>
</feature>
<dbReference type="EMBL" id="MU806282">
    <property type="protein sequence ID" value="KAJ3836952.1"/>
    <property type="molecule type" value="Genomic_DNA"/>
</dbReference>
<keyword evidence="1" id="KW-0175">Coiled coil</keyword>
<protein>
    <submittedName>
        <fullName evidence="2">Uncharacterized protein</fullName>
    </submittedName>
</protein>
<proteinExistence type="predicted"/>
<dbReference type="Proteomes" id="UP001163846">
    <property type="component" value="Unassembled WGS sequence"/>
</dbReference>
<keyword evidence="3" id="KW-1185">Reference proteome</keyword>
<accession>A0AA38UC71</accession>
<evidence type="ECO:0000256" key="1">
    <source>
        <dbReference type="SAM" id="Coils"/>
    </source>
</evidence>
<reference evidence="2" key="1">
    <citation type="submission" date="2022-08" db="EMBL/GenBank/DDBJ databases">
        <authorList>
            <consortium name="DOE Joint Genome Institute"/>
            <person name="Min B."/>
            <person name="Riley R."/>
            <person name="Sierra-Patev S."/>
            <person name="Naranjo-Ortiz M."/>
            <person name="Looney B."/>
            <person name="Konkel Z."/>
            <person name="Slot J.C."/>
            <person name="Sakamoto Y."/>
            <person name="Steenwyk J.L."/>
            <person name="Rokas A."/>
            <person name="Carro J."/>
            <person name="Camarero S."/>
            <person name="Ferreira P."/>
            <person name="Molpeceres G."/>
            <person name="Ruiz-Duenas F.J."/>
            <person name="Serrano A."/>
            <person name="Henrissat B."/>
            <person name="Drula E."/>
            <person name="Hughes K.W."/>
            <person name="Mata J.L."/>
            <person name="Ishikawa N.K."/>
            <person name="Vargas-Isla R."/>
            <person name="Ushijima S."/>
            <person name="Smith C.A."/>
            <person name="Ahrendt S."/>
            <person name="Andreopoulos W."/>
            <person name="He G."/>
            <person name="Labutti K."/>
            <person name="Lipzen A."/>
            <person name="Ng V."/>
            <person name="Sandor L."/>
            <person name="Barry K."/>
            <person name="Martinez A.T."/>
            <person name="Xiao Y."/>
            <person name="Gibbons J.G."/>
            <person name="Terashima K."/>
            <person name="Hibbett D.S."/>
            <person name="Grigoriev I.V."/>
        </authorList>
    </citation>
    <scope>NUCLEOTIDE SEQUENCE</scope>
    <source>
        <strain evidence="2">TFB9207</strain>
    </source>
</reference>
<dbReference type="AlphaFoldDB" id="A0AA38UC71"/>
<name>A0AA38UC71_9AGAR</name>
<comment type="caution">
    <text evidence="2">The sequence shown here is derived from an EMBL/GenBank/DDBJ whole genome shotgun (WGS) entry which is preliminary data.</text>
</comment>
<evidence type="ECO:0000313" key="2">
    <source>
        <dbReference type="EMBL" id="KAJ3836952.1"/>
    </source>
</evidence>